<organism evidence="3 4">
    <name type="scientific">Pipistrellus kuhlii</name>
    <name type="common">Kuhl's pipistrelle</name>
    <dbReference type="NCBI Taxonomy" id="59472"/>
    <lineage>
        <taxon>Eukaryota</taxon>
        <taxon>Metazoa</taxon>
        <taxon>Chordata</taxon>
        <taxon>Craniata</taxon>
        <taxon>Vertebrata</taxon>
        <taxon>Euteleostomi</taxon>
        <taxon>Mammalia</taxon>
        <taxon>Eutheria</taxon>
        <taxon>Laurasiatheria</taxon>
        <taxon>Chiroptera</taxon>
        <taxon>Yangochiroptera</taxon>
        <taxon>Vespertilionidae</taxon>
        <taxon>Pipistrellus</taxon>
    </lineage>
</organism>
<gene>
    <name evidence="3" type="ORF">mPipKuh1_009447</name>
</gene>
<dbReference type="EMBL" id="JACAGB010000003">
    <property type="protein sequence ID" value="KAF6374211.1"/>
    <property type="molecule type" value="Genomic_DNA"/>
</dbReference>
<sequence length="193" mass="21116">MGERAGGAAMALCIRLLACLPGLCRRQAPGTAATSVLTQRRKRPSPGPSQRPAPVGTPGSWDSEPHSRRLGLSHALAKEQRRRRKEDMMKEVSRPAPLLRLRQATGPNGPHFSFPRRKTPLGPSSMGFCFWGELPGCRQMPLSLLACFSALPSRQRQQRGAAEITAEVLQPPLPAAVHFPMKPRGDCHLSYRA</sequence>
<feature type="region of interest" description="Disordered" evidence="1">
    <location>
        <begin position="30"/>
        <end position="118"/>
    </location>
</feature>
<evidence type="ECO:0000313" key="4">
    <source>
        <dbReference type="Proteomes" id="UP000558488"/>
    </source>
</evidence>
<proteinExistence type="predicted"/>
<comment type="caution">
    <text evidence="3">The sequence shown here is derived from an EMBL/GenBank/DDBJ whole genome shotgun (WGS) entry which is preliminary data.</text>
</comment>
<name>A0A7J7ZJ83_PIPKU</name>
<accession>A0A7J7ZJ83</accession>
<dbReference type="Proteomes" id="UP000558488">
    <property type="component" value="Unassembled WGS sequence"/>
</dbReference>
<protein>
    <submittedName>
        <fullName evidence="3">Uncharacterized protein</fullName>
    </submittedName>
</protein>
<keyword evidence="4" id="KW-1185">Reference proteome</keyword>
<evidence type="ECO:0000256" key="1">
    <source>
        <dbReference type="SAM" id="MobiDB-lite"/>
    </source>
</evidence>
<reference evidence="3 4" key="1">
    <citation type="journal article" date="2020" name="Nature">
        <title>Six reference-quality genomes reveal evolution of bat adaptations.</title>
        <authorList>
            <person name="Jebb D."/>
            <person name="Huang Z."/>
            <person name="Pippel M."/>
            <person name="Hughes G.M."/>
            <person name="Lavrichenko K."/>
            <person name="Devanna P."/>
            <person name="Winkler S."/>
            <person name="Jermiin L.S."/>
            <person name="Skirmuntt E.C."/>
            <person name="Katzourakis A."/>
            <person name="Burkitt-Gray L."/>
            <person name="Ray D.A."/>
            <person name="Sullivan K.A.M."/>
            <person name="Roscito J.G."/>
            <person name="Kirilenko B.M."/>
            <person name="Davalos L.M."/>
            <person name="Corthals A.P."/>
            <person name="Power M.L."/>
            <person name="Jones G."/>
            <person name="Ransome R.D."/>
            <person name="Dechmann D.K.N."/>
            <person name="Locatelli A.G."/>
            <person name="Puechmaille S.J."/>
            <person name="Fedrigo O."/>
            <person name="Jarvis E.D."/>
            <person name="Hiller M."/>
            <person name="Vernes S.C."/>
            <person name="Myers E.W."/>
            <person name="Teeling E.C."/>
        </authorList>
    </citation>
    <scope>NUCLEOTIDE SEQUENCE [LARGE SCALE GENOMIC DNA]</scope>
    <source>
        <strain evidence="3">MPipKuh1</strain>
        <tissue evidence="3">Flight muscle</tissue>
    </source>
</reference>
<evidence type="ECO:0000256" key="2">
    <source>
        <dbReference type="SAM" id="SignalP"/>
    </source>
</evidence>
<evidence type="ECO:0000313" key="3">
    <source>
        <dbReference type="EMBL" id="KAF6374211.1"/>
    </source>
</evidence>
<keyword evidence="2" id="KW-0732">Signal</keyword>
<feature type="signal peptide" evidence="2">
    <location>
        <begin position="1"/>
        <end position="26"/>
    </location>
</feature>
<feature type="chain" id="PRO_5029697688" evidence="2">
    <location>
        <begin position="27"/>
        <end position="193"/>
    </location>
</feature>
<dbReference type="AlphaFoldDB" id="A0A7J7ZJ83"/>